<dbReference type="RefSeq" id="WP_249314947.1">
    <property type="nucleotide sequence ID" value="NZ_JACRSR010000001.1"/>
</dbReference>
<feature type="DNA-binding region" description="OmpR/PhoB-type" evidence="9">
    <location>
        <begin position="124"/>
        <end position="222"/>
    </location>
</feature>
<evidence type="ECO:0000256" key="2">
    <source>
        <dbReference type="ARBA" id="ARBA00022553"/>
    </source>
</evidence>
<keyword evidence="2 8" id="KW-0597">Phosphoprotein</keyword>
<keyword evidence="13" id="KW-1185">Reference proteome</keyword>
<dbReference type="InterPro" id="IPR016032">
    <property type="entry name" value="Sig_transdc_resp-reg_C-effctor"/>
</dbReference>
<dbReference type="Pfam" id="PF00072">
    <property type="entry name" value="Response_reg"/>
    <property type="match status" value="1"/>
</dbReference>
<evidence type="ECO:0000256" key="7">
    <source>
        <dbReference type="ARBA" id="ARBA00024867"/>
    </source>
</evidence>
<dbReference type="Proteomes" id="UP000623172">
    <property type="component" value="Unassembled WGS sequence"/>
</dbReference>
<dbReference type="GO" id="GO:0006355">
    <property type="term" value="P:regulation of DNA-templated transcription"/>
    <property type="evidence" value="ECO:0007669"/>
    <property type="project" value="InterPro"/>
</dbReference>
<evidence type="ECO:0000256" key="5">
    <source>
        <dbReference type="ARBA" id="ARBA00023125"/>
    </source>
</evidence>
<dbReference type="Gene3D" id="6.10.250.690">
    <property type="match status" value="1"/>
</dbReference>
<comment type="function">
    <text evidence="7">May play the central regulatory role in sporulation. It may be an element of the effector pathway responsible for the activation of sporulation genes in response to nutritional stress. Spo0A may act in concert with spo0H (a sigma factor) to control the expression of some genes that are critical to the sporulation process.</text>
</comment>
<dbReference type="GO" id="GO:0000976">
    <property type="term" value="F:transcription cis-regulatory region binding"/>
    <property type="evidence" value="ECO:0007669"/>
    <property type="project" value="TreeGrafter"/>
</dbReference>
<evidence type="ECO:0000256" key="8">
    <source>
        <dbReference type="PROSITE-ProRule" id="PRU00169"/>
    </source>
</evidence>
<evidence type="ECO:0000313" key="13">
    <source>
        <dbReference type="Proteomes" id="UP000623172"/>
    </source>
</evidence>
<dbReference type="InterPro" id="IPR039420">
    <property type="entry name" value="WalR-like"/>
</dbReference>
<dbReference type="SMART" id="SM00862">
    <property type="entry name" value="Trans_reg_C"/>
    <property type="match status" value="1"/>
</dbReference>
<dbReference type="FunFam" id="3.40.50.2300:FF:000002">
    <property type="entry name" value="DNA-binding response regulator PhoP"/>
    <property type="match status" value="1"/>
</dbReference>
<dbReference type="InterPro" id="IPR001867">
    <property type="entry name" value="OmpR/PhoB-type_DNA-bd"/>
</dbReference>
<evidence type="ECO:0000313" key="12">
    <source>
        <dbReference type="EMBL" id="MBC8530893.1"/>
    </source>
</evidence>
<dbReference type="GO" id="GO:0032993">
    <property type="term" value="C:protein-DNA complex"/>
    <property type="evidence" value="ECO:0007669"/>
    <property type="project" value="TreeGrafter"/>
</dbReference>
<dbReference type="PANTHER" id="PTHR48111:SF22">
    <property type="entry name" value="REGULATOR OF RPOS"/>
    <property type="match status" value="1"/>
</dbReference>
<proteinExistence type="predicted"/>
<evidence type="ECO:0000256" key="3">
    <source>
        <dbReference type="ARBA" id="ARBA00023012"/>
    </source>
</evidence>
<dbReference type="GO" id="GO:0000156">
    <property type="term" value="F:phosphorelay response regulator activity"/>
    <property type="evidence" value="ECO:0007669"/>
    <property type="project" value="TreeGrafter"/>
</dbReference>
<keyword evidence="4" id="KW-0805">Transcription regulation</keyword>
<feature type="modified residue" description="4-aspartylphosphate" evidence="8">
    <location>
        <position position="51"/>
    </location>
</feature>
<dbReference type="EMBL" id="JACRSR010000001">
    <property type="protein sequence ID" value="MBC8530893.1"/>
    <property type="molecule type" value="Genomic_DNA"/>
</dbReference>
<sequence>MRVLIVEDEVRLADALSQIMSEQKYAVDTVYNGTDGLDYGLGGQYDVIVLDVMLPGKDGFAVVRALREAQVATPVLLLTAKDETTDKVAGLDCGADDYMTKPFAPEELLARIRALSRRQGEVALEKLQFDDLTLNLSTYALERAGRSVHLGFKEFEVLRILMLNPSKVVPKEELITKVWGMESGAEDNNVEAYISFLRKKFFFLGSRVGIGTVRKVGYRLEAEDDS</sequence>
<dbReference type="CDD" id="cd00383">
    <property type="entry name" value="trans_reg_C"/>
    <property type="match status" value="1"/>
</dbReference>
<evidence type="ECO:0000259" key="11">
    <source>
        <dbReference type="PROSITE" id="PS51755"/>
    </source>
</evidence>
<dbReference type="InterPro" id="IPR011006">
    <property type="entry name" value="CheY-like_superfamily"/>
</dbReference>
<dbReference type="PROSITE" id="PS50110">
    <property type="entry name" value="RESPONSE_REGULATORY"/>
    <property type="match status" value="1"/>
</dbReference>
<keyword evidence="5 9" id="KW-0238">DNA-binding</keyword>
<accession>A0A926D3Y9</accession>
<protein>
    <recommendedName>
        <fullName evidence="1">Stage 0 sporulation protein A homolog</fullName>
    </recommendedName>
</protein>
<dbReference type="AlphaFoldDB" id="A0A926D3Y9"/>
<dbReference type="Pfam" id="PF00486">
    <property type="entry name" value="Trans_reg_C"/>
    <property type="match status" value="1"/>
</dbReference>
<feature type="domain" description="Response regulatory" evidence="10">
    <location>
        <begin position="2"/>
        <end position="116"/>
    </location>
</feature>
<dbReference type="InterPro" id="IPR001789">
    <property type="entry name" value="Sig_transdc_resp-reg_receiver"/>
</dbReference>
<dbReference type="PROSITE" id="PS51755">
    <property type="entry name" value="OMPR_PHOB"/>
    <property type="match status" value="1"/>
</dbReference>
<feature type="domain" description="OmpR/PhoB-type" evidence="11">
    <location>
        <begin position="124"/>
        <end position="222"/>
    </location>
</feature>
<reference evidence="12" key="1">
    <citation type="submission" date="2020-08" db="EMBL/GenBank/DDBJ databases">
        <title>Genome public.</title>
        <authorList>
            <person name="Liu C."/>
            <person name="Sun Q."/>
        </authorList>
    </citation>
    <scope>NUCLEOTIDE SEQUENCE</scope>
    <source>
        <strain evidence="12">NSJ-53</strain>
    </source>
</reference>
<evidence type="ECO:0000256" key="9">
    <source>
        <dbReference type="PROSITE-ProRule" id="PRU01091"/>
    </source>
</evidence>
<gene>
    <name evidence="12" type="ORF">H8696_03430</name>
</gene>
<dbReference type="SMART" id="SM00448">
    <property type="entry name" value="REC"/>
    <property type="match status" value="1"/>
</dbReference>
<evidence type="ECO:0000256" key="6">
    <source>
        <dbReference type="ARBA" id="ARBA00023163"/>
    </source>
</evidence>
<dbReference type="Gene3D" id="3.40.50.2300">
    <property type="match status" value="1"/>
</dbReference>
<keyword evidence="3" id="KW-0902">Two-component regulatory system</keyword>
<keyword evidence="6" id="KW-0804">Transcription</keyword>
<dbReference type="PANTHER" id="PTHR48111">
    <property type="entry name" value="REGULATOR OF RPOS"/>
    <property type="match status" value="1"/>
</dbReference>
<comment type="caution">
    <text evidence="12">The sequence shown here is derived from an EMBL/GenBank/DDBJ whole genome shotgun (WGS) entry which is preliminary data.</text>
</comment>
<dbReference type="GO" id="GO:0005829">
    <property type="term" value="C:cytosol"/>
    <property type="evidence" value="ECO:0007669"/>
    <property type="project" value="TreeGrafter"/>
</dbReference>
<dbReference type="SUPFAM" id="SSF46894">
    <property type="entry name" value="C-terminal effector domain of the bipartite response regulators"/>
    <property type="match status" value="1"/>
</dbReference>
<evidence type="ECO:0000256" key="4">
    <source>
        <dbReference type="ARBA" id="ARBA00023015"/>
    </source>
</evidence>
<dbReference type="InterPro" id="IPR036388">
    <property type="entry name" value="WH-like_DNA-bd_sf"/>
</dbReference>
<organism evidence="12 13">
    <name type="scientific">Gehongia tenuis</name>
    <dbReference type="NCBI Taxonomy" id="2763655"/>
    <lineage>
        <taxon>Bacteria</taxon>
        <taxon>Bacillati</taxon>
        <taxon>Bacillota</taxon>
        <taxon>Clostridia</taxon>
        <taxon>Christensenellales</taxon>
        <taxon>Christensenellaceae</taxon>
        <taxon>Gehongia</taxon>
    </lineage>
</organism>
<name>A0A926D3Y9_9FIRM</name>
<dbReference type="SUPFAM" id="SSF52172">
    <property type="entry name" value="CheY-like"/>
    <property type="match status" value="1"/>
</dbReference>
<evidence type="ECO:0000259" key="10">
    <source>
        <dbReference type="PROSITE" id="PS50110"/>
    </source>
</evidence>
<evidence type="ECO:0000256" key="1">
    <source>
        <dbReference type="ARBA" id="ARBA00018672"/>
    </source>
</evidence>
<dbReference type="Gene3D" id="1.10.10.10">
    <property type="entry name" value="Winged helix-like DNA-binding domain superfamily/Winged helix DNA-binding domain"/>
    <property type="match status" value="1"/>
</dbReference>